<protein>
    <submittedName>
        <fullName evidence="3">Site-specific recombinase XerD</fullName>
    </submittedName>
</protein>
<dbReference type="InterPro" id="IPR004107">
    <property type="entry name" value="Integrase_SAM-like_N"/>
</dbReference>
<keyword evidence="1" id="KW-0238">DNA-binding</keyword>
<dbReference type="Proteomes" id="UP000192582">
    <property type="component" value="Unassembled WGS sequence"/>
</dbReference>
<dbReference type="EMBL" id="FWWU01000008">
    <property type="protein sequence ID" value="SMB85924.1"/>
    <property type="molecule type" value="Genomic_DNA"/>
</dbReference>
<sequence>MAGLWSLLEAYLVTQGSRGARVSHTLQSYRIGLETFLTWAGPAGVSLLRPSANAGFRYARHLKSTGLAPGSVSVRLAVGKALYASLRWAGSTDAAPFADVKAASDPVPRWEKGKP</sequence>
<evidence type="ECO:0000313" key="4">
    <source>
        <dbReference type="Proteomes" id="UP000192582"/>
    </source>
</evidence>
<accession>A0A1W1UYY6</accession>
<dbReference type="SUPFAM" id="SSF47823">
    <property type="entry name" value="lambda integrase-like, N-terminal domain"/>
    <property type="match status" value="1"/>
</dbReference>
<reference evidence="3 4" key="1">
    <citation type="submission" date="2017-04" db="EMBL/GenBank/DDBJ databases">
        <authorList>
            <person name="Afonso C.L."/>
            <person name="Miller P.J."/>
            <person name="Scott M.A."/>
            <person name="Spackman E."/>
            <person name="Goraichik I."/>
            <person name="Dimitrov K.M."/>
            <person name="Suarez D.L."/>
            <person name="Swayne D.E."/>
        </authorList>
    </citation>
    <scope>NUCLEOTIDE SEQUENCE [LARGE SCALE GENOMIC DNA]</scope>
    <source>
        <strain evidence="3 4">KR-140</strain>
    </source>
</reference>
<dbReference type="RefSeq" id="WP_245808265.1">
    <property type="nucleotide sequence ID" value="NZ_FWWU01000008.1"/>
</dbReference>
<dbReference type="InterPro" id="IPR010998">
    <property type="entry name" value="Integrase_recombinase_N"/>
</dbReference>
<dbReference type="GO" id="GO:0015074">
    <property type="term" value="P:DNA integration"/>
    <property type="evidence" value="ECO:0007669"/>
    <property type="project" value="InterPro"/>
</dbReference>
<gene>
    <name evidence="3" type="ORF">SAMN00790413_03602</name>
</gene>
<organism evidence="3 4">
    <name type="scientific">Deinococcus hopiensis KR-140</name>
    <dbReference type="NCBI Taxonomy" id="695939"/>
    <lineage>
        <taxon>Bacteria</taxon>
        <taxon>Thermotogati</taxon>
        <taxon>Deinococcota</taxon>
        <taxon>Deinococci</taxon>
        <taxon>Deinococcales</taxon>
        <taxon>Deinococcaceae</taxon>
        <taxon>Deinococcus</taxon>
    </lineage>
</organism>
<dbReference type="Pfam" id="PF02899">
    <property type="entry name" value="Phage_int_SAM_1"/>
    <property type="match status" value="1"/>
</dbReference>
<dbReference type="GO" id="GO:0003677">
    <property type="term" value="F:DNA binding"/>
    <property type="evidence" value="ECO:0007669"/>
    <property type="project" value="UniProtKB-KW"/>
</dbReference>
<feature type="domain" description="Integrase SAM-like N-terminal" evidence="2">
    <location>
        <begin position="21"/>
        <end position="90"/>
    </location>
</feature>
<dbReference type="STRING" id="695939.SAMN00790413_03602"/>
<dbReference type="AlphaFoldDB" id="A0A1W1UYY6"/>
<dbReference type="Gene3D" id="1.10.150.130">
    <property type="match status" value="1"/>
</dbReference>
<keyword evidence="4" id="KW-1185">Reference proteome</keyword>
<proteinExistence type="predicted"/>
<evidence type="ECO:0000259" key="2">
    <source>
        <dbReference type="Pfam" id="PF02899"/>
    </source>
</evidence>
<evidence type="ECO:0000313" key="3">
    <source>
        <dbReference type="EMBL" id="SMB85924.1"/>
    </source>
</evidence>
<name>A0A1W1UYY6_9DEIO</name>
<evidence type="ECO:0000256" key="1">
    <source>
        <dbReference type="ARBA" id="ARBA00023125"/>
    </source>
</evidence>